<evidence type="ECO:0000256" key="2">
    <source>
        <dbReference type="ARBA" id="ARBA00022857"/>
    </source>
</evidence>
<dbReference type="InterPro" id="IPR008030">
    <property type="entry name" value="NmrA-like"/>
</dbReference>
<dbReference type="PANTHER" id="PTHR42748:SF7">
    <property type="entry name" value="NMRA LIKE REDOX SENSOR 1-RELATED"/>
    <property type="match status" value="1"/>
</dbReference>
<dbReference type="Gene3D" id="3.40.50.720">
    <property type="entry name" value="NAD(P)-binding Rossmann-like Domain"/>
    <property type="match status" value="1"/>
</dbReference>
<accession>A0A1Q4NVL8</accession>
<reference evidence="4 5" key="1">
    <citation type="submission" date="2016-09" db="EMBL/GenBank/DDBJ databases">
        <title>Serratia marcescens MSU-97 and epiphytic antimycotic-producing bacteria.</title>
        <authorList>
            <person name="Matilla M.A."/>
        </authorList>
    </citation>
    <scope>NUCLEOTIDE SEQUENCE [LARGE SCALE GENOMIC DNA]</scope>
    <source>
        <strain evidence="4 5">MSU-97</strain>
    </source>
</reference>
<comment type="caution">
    <text evidence="4">The sequence shown here is derived from an EMBL/GenBank/DDBJ whole genome shotgun (WGS) entry which is preliminary data.</text>
</comment>
<feature type="domain" description="NmrA-like" evidence="3">
    <location>
        <begin position="8"/>
        <end position="147"/>
    </location>
</feature>
<name>A0A1Q4NVL8_SERMA</name>
<comment type="similarity">
    <text evidence="1">Belongs to the NmrA-type oxidoreductase family.</text>
</comment>
<dbReference type="PANTHER" id="PTHR42748">
    <property type="entry name" value="NITROGEN METABOLITE REPRESSION PROTEIN NMRA FAMILY MEMBER"/>
    <property type="match status" value="1"/>
</dbReference>
<evidence type="ECO:0000313" key="5">
    <source>
        <dbReference type="Proteomes" id="UP000185770"/>
    </source>
</evidence>
<protein>
    <recommendedName>
        <fullName evidence="3">NmrA-like domain-containing protein</fullName>
    </recommendedName>
</protein>
<dbReference type="Proteomes" id="UP000185770">
    <property type="component" value="Unassembled WGS sequence"/>
</dbReference>
<sequence>MQGSEQGAEIEIRQGKAVADAARAAGVEHFIYSSVGGADRRSRVPHFDSKWQVEEHIRRIGLPASIVRPVFFMDNFAQSNMRTVLMALMRSYLPKEKTLQMIATADIGKWVENAFSQPDEFIGKAEEIAGDELTRPQIAATLRQYGWSAGLPFPMPRLLLRLLPYDARRMFEWFGESGYTADIAGLRSRQPELLTLDDWLRAQNSA</sequence>
<evidence type="ECO:0000256" key="1">
    <source>
        <dbReference type="ARBA" id="ARBA00006328"/>
    </source>
</evidence>
<dbReference type="InterPro" id="IPR051164">
    <property type="entry name" value="NmrA-like_oxidored"/>
</dbReference>
<dbReference type="InterPro" id="IPR036291">
    <property type="entry name" value="NAD(P)-bd_dom_sf"/>
</dbReference>
<dbReference type="Pfam" id="PF05368">
    <property type="entry name" value="NmrA"/>
    <property type="match status" value="1"/>
</dbReference>
<evidence type="ECO:0000259" key="3">
    <source>
        <dbReference type="Pfam" id="PF05368"/>
    </source>
</evidence>
<proteinExistence type="inferred from homology"/>
<dbReference type="EMBL" id="MJAO01000025">
    <property type="protein sequence ID" value="OKB64909.1"/>
    <property type="molecule type" value="Genomic_DNA"/>
</dbReference>
<organism evidence="4 5">
    <name type="scientific">Serratia marcescens</name>
    <dbReference type="NCBI Taxonomy" id="615"/>
    <lineage>
        <taxon>Bacteria</taxon>
        <taxon>Pseudomonadati</taxon>
        <taxon>Pseudomonadota</taxon>
        <taxon>Gammaproteobacteria</taxon>
        <taxon>Enterobacterales</taxon>
        <taxon>Yersiniaceae</taxon>
        <taxon>Serratia</taxon>
    </lineage>
</organism>
<dbReference type="AlphaFoldDB" id="A0A1Q4NVL8"/>
<keyword evidence="2" id="KW-0521">NADP</keyword>
<evidence type="ECO:0000313" key="4">
    <source>
        <dbReference type="EMBL" id="OKB64909.1"/>
    </source>
</evidence>
<dbReference type="SUPFAM" id="SSF51735">
    <property type="entry name" value="NAD(P)-binding Rossmann-fold domains"/>
    <property type="match status" value="1"/>
</dbReference>
<gene>
    <name evidence="4" type="ORF">BHU62_19960</name>
</gene>